<feature type="transmembrane region" description="Helical" evidence="6">
    <location>
        <begin position="286"/>
        <end position="303"/>
    </location>
</feature>
<keyword evidence="8" id="KW-1185">Reference proteome</keyword>
<dbReference type="InterPro" id="IPR002794">
    <property type="entry name" value="DUF92_TMEM19"/>
</dbReference>
<feature type="transmembrane region" description="Helical" evidence="6">
    <location>
        <begin position="185"/>
        <end position="205"/>
    </location>
</feature>
<dbReference type="Proteomes" id="UP000269721">
    <property type="component" value="Unassembled WGS sequence"/>
</dbReference>
<reference evidence="8" key="1">
    <citation type="journal article" date="2018" name="Nat. Microbiol.">
        <title>Leveraging single-cell genomics to expand the fungal tree of life.</title>
        <authorList>
            <person name="Ahrendt S.R."/>
            <person name="Quandt C.A."/>
            <person name="Ciobanu D."/>
            <person name="Clum A."/>
            <person name="Salamov A."/>
            <person name="Andreopoulos B."/>
            <person name="Cheng J.F."/>
            <person name="Woyke T."/>
            <person name="Pelin A."/>
            <person name="Henrissat B."/>
            <person name="Reynolds N.K."/>
            <person name="Benny G.L."/>
            <person name="Smith M.E."/>
            <person name="James T.Y."/>
            <person name="Grigoriev I.V."/>
        </authorList>
    </citation>
    <scope>NUCLEOTIDE SEQUENCE [LARGE SCALE GENOMIC DNA]</scope>
</reference>
<evidence type="ECO:0000313" key="7">
    <source>
        <dbReference type="EMBL" id="RKO85514.1"/>
    </source>
</evidence>
<dbReference type="PANTHER" id="PTHR13353:SF5">
    <property type="entry name" value="TRANSMEMBRANE PROTEIN 19"/>
    <property type="match status" value="1"/>
</dbReference>
<organism evidence="7 8">
    <name type="scientific">Blyttiomyces helicus</name>
    <dbReference type="NCBI Taxonomy" id="388810"/>
    <lineage>
        <taxon>Eukaryota</taxon>
        <taxon>Fungi</taxon>
        <taxon>Fungi incertae sedis</taxon>
        <taxon>Chytridiomycota</taxon>
        <taxon>Chytridiomycota incertae sedis</taxon>
        <taxon>Chytridiomycetes</taxon>
        <taxon>Chytridiomycetes incertae sedis</taxon>
        <taxon>Blyttiomyces</taxon>
    </lineage>
</organism>
<evidence type="ECO:0000256" key="4">
    <source>
        <dbReference type="ARBA" id="ARBA00022989"/>
    </source>
</evidence>
<dbReference type="AlphaFoldDB" id="A0A4P9W0B7"/>
<protein>
    <submittedName>
        <fullName evidence="7">Integral membrane protein DUF92-domain-containing protein</fullName>
    </submittedName>
</protein>
<keyword evidence="5 6" id="KW-0472">Membrane</keyword>
<dbReference type="OrthoDB" id="30881at2759"/>
<keyword evidence="3 6" id="KW-0812">Transmembrane</keyword>
<evidence type="ECO:0000256" key="6">
    <source>
        <dbReference type="SAM" id="Phobius"/>
    </source>
</evidence>
<comment type="similarity">
    <text evidence="2">Belongs to the TMEM19 family.</text>
</comment>
<name>A0A4P9W0B7_9FUNG</name>
<accession>A0A4P9W0B7</accession>
<evidence type="ECO:0000256" key="5">
    <source>
        <dbReference type="ARBA" id="ARBA00023136"/>
    </source>
</evidence>
<dbReference type="PANTHER" id="PTHR13353">
    <property type="entry name" value="TRANSMEMBRANE PROTEIN 19"/>
    <property type="match status" value="1"/>
</dbReference>
<dbReference type="Pfam" id="PF01940">
    <property type="entry name" value="DUF92"/>
    <property type="match status" value="1"/>
</dbReference>
<sequence length="305" mass="32404">MLRFILAIAACTYLAFHGLQKGSLSRSGALAAFVLGLVTFSHPNPVFGAILLAFYLSSSKLTKWKQELKKELEEDFKEGYGTRLRGQRTATQVLSNGLTGTLLTLAHWYTVYDLAPYPPGPAPCLSLAGTSIPHTILTLAYVGHYACCNGDTWASEIGVLGKGRPRLVTTWREVPIGTNGGVSPLGFAASLAGGTLIGLIAALFLPWDPSCAGSRPFVLLIAAGTLAGIIGSLIDSLLGATLQRSTYNAATKKIAGDHRRMRSGETDRDLIHVAGIEVLDNHQVNFVSSLITAVIFAFGATWVSS</sequence>
<gene>
    <name evidence="7" type="ORF">BDK51DRAFT_17467</name>
</gene>
<feature type="transmembrane region" description="Helical" evidence="6">
    <location>
        <begin position="217"/>
        <end position="238"/>
    </location>
</feature>
<proteinExistence type="inferred from homology"/>
<evidence type="ECO:0000256" key="1">
    <source>
        <dbReference type="ARBA" id="ARBA00004141"/>
    </source>
</evidence>
<dbReference type="EMBL" id="KZ999002">
    <property type="protein sequence ID" value="RKO85514.1"/>
    <property type="molecule type" value="Genomic_DNA"/>
</dbReference>
<dbReference type="GO" id="GO:0016020">
    <property type="term" value="C:membrane"/>
    <property type="evidence" value="ECO:0007669"/>
    <property type="project" value="UniProtKB-SubCell"/>
</dbReference>
<evidence type="ECO:0000256" key="2">
    <source>
        <dbReference type="ARBA" id="ARBA00009012"/>
    </source>
</evidence>
<evidence type="ECO:0000256" key="3">
    <source>
        <dbReference type="ARBA" id="ARBA00022692"/>
    </source>
</evidence>
<keyword evidence="4 6" id="KW-1133">Transmembrane helix</keyword>
<feature type="transmembrane region" description="Helical" evidence="6">
    <location>
        <begin position="31"/>
        <end position="56"/>
    </location>
</feature>
<evidence type="ECO:0000313" key="8">
    <source>
        <dbReference type="Proteomes" id="UP000269721"/>
    </source>
</evidence>
<comment type="subcellular location">
    <subcellularLocation>
        <location evidence="1">Membrane</location>
        <topology evidence="1">Multi-pass membrane protein</topology>
    </subcellularLocation>
</comment>